<reference evidence="1 2" key="1">
    <citation type="journal article" date="2023" name="J. Phycol.">
        <title>Chrysosporum ovalisporum is synonymous with the true-branching cyanobacterium Umezakia natans (Nostocales/Aphanizomenonaceae).</title>
        <authorList>
            <person name="McGregor G.B."/>
            <person name="Sendall B.C."/>
            <person name="Niiyama Y."/>
            <person name="Tuji A."/>
            <person name="Willis A."/>
        </authorList>
    </citation>
    <scope>NUCLEOTIDE SEQUENCE [LARGE SCALE GENOMIC DNA]</scope>
    <source>
        <strain evidence="1 2">CS-531</strain>
    </source>
</reference>
<comment type="caution">
    <text evidence="1">The sequence shown here is derived from an EMBL/GenBank/DDBJ whole genome shotgun (WGS) entry which is preliminary data.</text>
</comment>
<evidence type="ECO:0008006" key="3">
    <source>
        <dbReference type="Google" id="ProtNLM"/>
    </source>
</evidence>
<proteinExistence type="predicted"/>
<keyword evidence="2" id="KW-1185">Reference proteome</keyword>
<organism evidence="1 2">
    <name type="scientific">Anabaenopsis tanganyikae CS-531</name>
    <dbReference type="NCBI Taxonomy" id="2785304"/>
    <lineage>
        <taxon>Bacteria</taxon>
        <taxon>Bacillati</taxon>
        <taxon>Cyanobacteriota</taxon>
        <taxon>Cyanophyceae</taxon>
        <taxon>Nostocales</taxon>
        <taxon>Nodulariaceae</taxon>
        <taxon>Anabaenopsis</taxon>
        <taxon>Anabaenopsis tanganyikae</taxon>
    </lineage>
</organism>
<evidence type="ECO:0000313" key="2">
    <source>
        <dbReference type="Proteomes" id="UP001159386"/>
    </source>
</evidence>
<protein>
    <recommendedName>
        <fullName evidence="3">Isopropylmalate/homocitrate/citramalate synthase</fullName>
    </recommendedName>
</protein>
<dbReference type="EMBL" id="JANQDF010000149">
    <property type="protein sequence ID" value="MDH6107063.1"/>
    <property type="molecule type" value="Genomic_DNA"/>
</dbReference>
<name>A0ABT6KH78_9CYAN</name>
<evidence type="ECO:0000313" key="1">
    <source>
        <dbReference type="EMBL" id="MDH6107063.1"/>
    </source>
</evidence>
<gene>
    <name evidence="1" type="ORF">NWP22_14520</name>
</gene>
<dbReference type="RefSeq" id="WP_280802029.1">
    <property type="nucleotide sequence ID" value="NZ_JANQDF010000149.1"/>
</dbReference>
<dbReference type="Pfam" id="PF23856">
    <property type="entry name" value="DUF7219"/>
    <property type="match status" value="1"/>
</dbReference>
<dbReference type="InterPro" id="IPR055643">
    <property type="entry name" value="DUF7219"/>
</dbReference>
<dbReference type="Proteomes" id="UP001159386">
    <property type="component" value="Unassembled WGS sequence"/>
</dbReference>
<accession>A0ABT6KH78</accession>
<sequence length="88" mass="10250">MAEPDQDDKKNFIYPRSRYYGQFEPNNLIFNANLQEFAQKVGYISNLETSGKLTPQQAYKQIKTLWKQLKRSKKELSIGNKVEPPSIP</sequence>